<sequence>MIYLVSNTPFLHEKVINLKVCDIKFKIFNIEKNYDAIIFTSKNAVKALEYNQIMPSLKTDIYTIGIPTFKAAKNFGFENIYIGRAGTGNAFACEISHLLVRKKRVLYLKAKKTVSKLNLILERDGVRLDCIEAYENKFVKVDVSLKPPSSAVLIFTSPFNVECFVKNFGWDESWRAVAIGKTTAQSLEKYCEVAICGKVSIKDCVQTALKM</sequence>
<dbReference type="Proteomes" id="UP000002407">
    <property type="component" value="Chromosome"/>
</dbReference>
<dbReference type="EMBL" id="CP000776">
    <property type="protein sequence ID" value="ABS51412.1"/>
    <property type="molecule type" value="Genomic_DNA"/>
</dbReference>
<evidence type="ECO:0000256" key="7">
    <source>
        <dbReference type="ARBA" id="ARBA00040167"/>
    </source>
</evidence>
<dbReference type="STRING" id="360107.CHAB381_1483"/>
<dbReference type="Gene3D" id="3.40.50.10090">
    <property type="match status" value="2"/>
</dbReference>
<dbReference type="GO" id="GO:0004852">
    <property type="term" value="F:uroporphyrinogen-III synthase activity"/>
    <property type="evidence" value="ECO:0007669"/>
    <property type="project" value="UniProtKB-UniRule"/>
</dbReference>
<dbReference type="AlphaFoldDB" id="A7I3C7"/>
<evidence type="ECO:0000256" key="4">
    <source>
        <dbReference type="ARBA" id="ARBA00023239"/>
    </source>
</evidence>
<dbReference type="PANTHER" id="PTHR38042">
    <property type="entry name" value="UROPORPHYRINOGEN-III SYNTHASE, CHLOROPLASTIC"/>
    <property type="match status" value="1"/>
</dbReference>
<dbReference type="GO" id="GO:0006782">
    <property type="term" value="P:protoporphyrinogen IX biosynthetic process"/>
    <property type="evidence" value="ECO:0007669"/>
    <property type="project" value="UniProtKB-UniRule"/>
</dbReference>
<protein>
    <recommendedName>
        <fullName evidence="7 9">Uroporphyrinogen-III synthase</fullName>
        <ecNumber evidence="3 9">4.2.1.75</ecNumber>
    </recommendedName>
</protein>
<evidence type="ECO:0000313" key="11">
    <source>
        <dbReference type="EMBL" id="ABS51412.1"/>
    </source>
</evidence>
<evidence type="ECO:0000256" key="8">
    <source>
        <dbReference type="ARBA" id="ARBA00048617"/>
    </source>
</evidence>
<keyword evidence="12" id="KW-1185">Reference proteome</keyword>
<dbReference type="RefSeq" id="WP_012109322.1">
    <property type="nucleotide sequence ID" value="NC_009714.1"/>
</dbReference>
<dbReference type="GO" id="GO:0006780">
    <property type="term" value="P:uroporphyrinogen III biosynthetic process"/>
    <property type="evidence" value="ECO:0007669"/>
    <property type="project" value="UniProtKB-UniRule"/>
</dbReference>
<name>A7I3C7_CAMHC</name>
<evidence type="ECO:0000259" key="10">
    <source>
        <dbReference type="Pfam" id="PF02602"/>
    </source>
</evidence>
<dbReference type="SUPFAM" id="SSF69618">
    <property type="entry name" value="HemD-like"/>
    <property type="match status" value="1"/>
</dbReference>
<dbReference type="Pfam" id="PF02602">
    <property type="entry name" value="HEM4"/>
    <property type="match status" value="1"/>
</dbReference>
<evidence type="ECO:0000256" key="6">
    <source>
        <dbReference type="ARBA" id="ARBA00037589"/>
    </source>
</evidence>
<feature type="domain" description="Tetrapyrrole biosynthesis uroporphyrinogen III synthase" evidence="10">
    <location>
        <begin position="29"/>
        <end position="190"/>
    </location>
</feature>
<dbReference type="UniPathway" id="UPA00251">
    <property type="reaction ID" value="UER00320"/>
</dbReference>
<dbReference type="CDD" id="cd06578">
    <property type="entry name" value="HemD"/>
    <property type="match status" value="1"/>
</dbReference>
<keyword evidence="5 9" id="KW-0627">Porphyrin biosynthesis</keyword>
<accession>A7I3C7</accession>
<dbReference type="HOGENOM" id="CLU_080916_0_0_7"/>
<evidence type="ECO:0000256" key="9">
    <source>
        <dbReference type="RuleBase" id="RU366031"/>
    </source>
</evidence>
<dbReference type="KEGG" id="cha:CHAB381_1483"/>
<organism evidence="11 12">
    <name type="scientific">Campylobacter hominis (strain ATCC BAA-381 / DSM 21671 / CCUG 45161 / LMG 19568 / NCTC 13146 / CH001A)</name>
    <dbReference type="NCBI Taxonomy" id="360107"/>
    <lineage>
        <taxon>Bacteria</taxon>
        <taxon>Pseudomonadati</taxon>
        <taxon>Campylobacterota</taxon>
        <taxon>Epsilonproteobacteria</taxon>
        <taxon>Campylobacterales</taxon>
        <taxon>Campylobacteraceae</taxon>
        <taxon>Campylobacter</taxon>
    </lineage>
</organism>
<evidence type="ECO:0000256" key="5">
    <source>
        <dbReference type="ARBA" id="ARBA00023244"/>
    </source>
</evidence>
<dbReference type="OrthoDB" id="5328023at2"/>
<evidence type="ECO:0000256" key="3">
    <source>
        <dbReference type="ARBA" id="ARBA00013109"/>
    </source>
</evidence>
<comment type="pathway">
    <text evidence="1 9">Porphyrin-containing compound metabolism; protoporphyrin-IX biosynthesis; coproporphyrinogen-III from 5-aminolevulinate: step 3/4.</text>
</comment>
<evidence type="ECO:0000313" key="12">
    <source>
        <dbReference type="Proteomes" id="UP000002407"/>
    </source>
</evidence>
<reference evidence="12" key="1">
    <citation type="submission" date="2007-07" db="EMBL/GenBank/DDBJ databases">
        <title>Complete genome sequence of Campylobacter hominis ATCC BAA-381, a commensal isolated from the human gastrointestinal tract.</title>
        <authorList>
            <person name="Fouts D.E."/>
            <person name="Mongodin E.F."/>
            <person name="Puiu D."/>
            <person name="Sebastian Y."/>
            <person name="Miller W.G."/>
            <person name="Mandrell R.E."/>
            <person name="Nelson K.E."/>
        </authorList>
    </citation>
    <scope>NUCLEOTIDE SEQUENCE [LARGE SCALE GENOMIC DNA]</scope>
    <source>
        <strain evidence="12">ATCC BAA-381 / LMG 19568 / NCTC 13146 / CH001A</strain>
    </source>
</reference>
<dbReference type="InterPro" id="IPR036108">
    <property type="entry name" value="4pyrrol_syn_uPrphyn_synt_sf"/>
</dbReference>
<evidence type="ECO:0000256" key="1">
    <source>
        <dbReference type="ARBA" id="ARBA00004772"/>
    </source>
</evidence>
<dbReference type="InterPro" id="IPR039793">
    <property type="entry name" value="UROS/Hem4"/>
</dbReference>
<dbReference type="eggNOG" id="COG1587">
    <property type="taxonomic scope" value="Bacteria"/>
</dbReference>
<gene>
    <name evidence="11" type="primary">hemD</name>
    <name evidence="11" type="ordered locus">CHAB381_1483</name>
</gene>
<comment type="function">
    <text evidence="6 9">Catalyzes cyclization of the linear tetrapyrrole, hydroxymethylbilane, to the macrocyclic uroporphyrinogen III.</text>
</comment>
<comment type="catalytic activity">
    <reaction evidence="8 9">
        <text>hydroxymethylbilane = uroporphyrinogen III + H2O</text>
        <dbReference type="Rhea" id="RHEA:18965"/>
        <dbReference type="ChEBI" id="CHEBI:15377"/>
        <dbReference type="ChEBI" id="CHEBI:57308"/>
        <dbReference type="ChEBI" id="CHEBI:57845"/>
        <dbReference type="EC" id="4.2.1.75"/>
    </reaction>
</comment>
<dbReference type="PANTHER" id="PTHR38042:SF1">
    <property type="entry name" value="UROPORPHYRINOGEN-III SYNTHASE, CHLOROPLASTIC"/>
    <property type="match status" value="1"/>
</dbReference>
<dbReference type="InterPro" id="IPR003754">
    <property type="entry name" value="4pyrrol_synth_uPrphyn_synth"/>
</dbReference>
<comment type="similarity">
    <text evidence="2 9">Belongs to the uroporphyrinogen-III synthase family.</text>
</comment>
<evidence type="ECO:0000256" key="2">
    <source>
        <dbReference type="ARBA" id="ARBA00008133"/>
    </source>
</evidence>
<dbReference type="EC" id="4.2.1.75" evidence="3 9"/>
<proteinExistence type="inferred from homology"/>
<keyword evidence="4 9" id="KW-0456">Lyase</keyword>